<evidence type="ECO:0000313" key="7">
    <source>
        <dbReference type="EMBL" id="TCK09610.1"/>
    </source>
</evidence>
<feature type="chain" id="PRO_5020451438" evidence="5">
    <location>
        <begin position="28"/>
        <end position="858"/>
    </location>
</feature>
<sequence>MMLGFHTRLPLLSLLLMGLAETNPSIAAEPTEPTTDSPSSKTPIWSGELETFYRQVDNLYAEHDQTRDDQLLGLSANTGVTTGSEELRWNANAGFESGRYDSYNDENYDDYWFNAGLQRRFSPNTRGSLGLGHNRVHEDRSSPDLPAAATSPTEYDVTDAYGLLSHTGSDLGWRLAGSLESYRFDDNNTVSGLRINNSDRDRLQSTLGLRLNFQPRQAIYPFAQIRADQRNYRDSVDDYGFDRDSEGYRINLGLSARITPTLSTEGFIGQLYQNYDDPRFNSISKVDFGGRLNWQITPATRLNLSLSRSLEETTLAGASGYLVTGLSGQIATRITPRDELSAGLYLAHEDYQELDRTDKLLAASLGYRHYLTKTVYFGASYTLDQHNSSLTRLGDNSGAAVNGANVQSFADYDSQTLILTLGMRLGTEGTNQVAPYATPVFFTTDTLSSSGLYAGVLGGSETAGARVSGERGHHGSDKSDFAGSGLTGGAFLGYGYYIDAWYLGLEGSYLLSNADLAHSKAKDDAQTLSLDTKDRAGLDLRVGHTLPGNNLIYARVGGTYSRFDTYNRVNVYPQEAYDDSDSRWGLRYGLGTEIPTGPHTFLRLDYGVTDSRDYSVSYSGHTGEPEYADYDPRATAFTLGLGWRMNETALKVVDTSQQSGVYAGLTLGSSSLTSQATGLHNESSSTAPSAFGGDFGDIGHGALAPFIGYAWSFDSPWQLALEVDADLLRAGWEHDRAPTGRDFSVEMNSSTSANLRLGYRLQHGTLMFASLGRERARFNTDWIKGENSNAHVSRDDEVWGTRIGVGAEIPLGRKTALRIDYSETNFDDYKFTTEQNNSDSMTFDNSRSRFRTGLVYYF</sequence>
<reference evidence="7 8" key="1">
    <citation type="submission" date="2019-03" db="EMBL/GenBank/DDBJ databases">
        <title>Genomic Encyclopedia of Archaeal and Bacterial Type Strains, Phase II (KMG-II): from individual species to whole genera.</title>
        <authorList>
            <person name="Goeker M."/>
        </authorList>
    </citation>
    <scope>NUCLEOTIDE SEQUENCE [LARGE SCALE GENOMIC DNA]</scope>
    <source>
        <strain evidence="7 8">DSM 27697</strain>
    </source>
</reference>
<evidence type="ECO:0000313" key="8">
    <source>
        <dbReference type="Proteomes" id="UP000294546"/>
    </source>
</evidence>
<dbReference type="GO" id="GO:0016020">
    <property type="term" value="C:membrane"/>
    <property type="evidence" value="ECO:0007669"/>
    <property type="project" value="UniProtKB-SubCell"/>
</dbReference>
<feature type="signal peptide" evidence="5">
    <location>
        <begin position="1"/>
        <end position="27"/>
    </location>
</feature>
<dbReference type="SUPFAM" id="SSF56925">
    <property type="entry name" value="OMPA-like"/>
    <property type="match status" value="2"/>
</dbReference>
<evidence type="ECO:0000256" key="2">
    <source>
        <dbReference type="ARBA" id="ARBA00022729"/>
    </source>
</evidence>
<evidence type="ECO:0000256" key="1">
    <source>
        <dbReference type="ARBA" id="ARBA00004370"/>
    </source>
</evidence>
<dbReference type="Pfam" id="PF13505">
    <property type="entry name" value="OMP_b-brl"/>
    <property type="match status" value="2"/>
</dbReference>
<dbReference type="InterPro" id="IPR027385">
    <property type="entry name" value="Beta-barrel_OMP"/>
</dbReference>
<gene>
    <name evidence="7" type="ORF">CLV83_1726</name>
</gene>
<feature type="domain" description="Outer membrane protein beta-barrel" evidence="6">
    <location>
        <begin position="457"/>
        <end position="644"/>
    </location>
</feature>
<proteinExistence type="predicted"/>
<dbReference type="RefSeq" id="WP_132290199.1">
    <property type="nucleotide sequence ID" value="NZ_SMFU01000007.1"/>
</dbReference>
<dbReference type="OrthoDB" id="5567701at2"/>
<comment type="caution">
    <text evidence="7">The sequence shown here is derived from an EMBL/GenBank/DDBJ whole genome shotgun (WGS) entry which is preliminary data.</text>
</comment>
<dbReference type="EMBL" id="SMFU01000007">
    <property type="protein sequence ID" value="TCK09610.1"/>
    <property type="molecule type" value="Genomic_DNA"/>
</dbReference>
<protein>
    <submittedName>
        <fullName evidence="7">Outer membrane protein with beta-barrel domain</fullName>
    </submittedName>
</protein>
<dbReference type="Pfam" id="PF10082">
    <property type="entry name" value="BBP2_2"/>
    <property type="match status" value="1"/>
</dbReference>
<dbReference type="InterPro" id="IPR018759">
    <property type="entry name" value="BBP2_2"/>
</dbReference>
<dbReference type="AlphaFoldDB" id="A0A4R1GQE1"/>
<dbReference type="InterPro" id="IPR036709">
    <property type="entry name" value="Autotransporte_beta_dom_sf"/>
</dbReference>
<evidence type="ECO:0000256" key="4">
    <source>
        <dbReference type="SAM" id="MobiDB-lite"/>
    </source>
</evidence>
<evidence type="ECO:0000259" key="6">
    <source>
        <dbReference type="Pfam" id="PF13505"/>
    </source>
</evidence>
<keyword evidence="8" id="KW-1185">Reference proteome</keyword>
<dbReference type="PANTHER" id="PTHR34001:SF3">
    <property type="entry name" value="BLL7405 PROTEIN"/>
    <property type="match status" value="1"/>
</dbReference>
<dbReference type="SUPFAM" id="SSF103515">
    <property type="entry name" value="Autotransporter"/>
    <property type="match status" value="1"/>
</dbReference>
<evidence type="ECO:0000256" key="3">
    <source>
        <dbReference type="ARBA" id="ARBA00023136"/>
    </source>
</evidence>
<dbReference type="Gene3D" id="2.40.160.20">
    <property type="match status" value="2"/>
</dbReference>
<dbReference type="PANTHER" id="PTHR34001">
    <property type="entry name" value="BLL7405 PROTEIN"/>
    <property type="match status" value="1"/>
</dbReference>
<organism evidence="7 8">
    <name type="scientific">Marinobacterium mangrovicola</name>
    <dbReference type="NCBI Taxonomy" id="1476959"/>
    <lineage>
        <taxon>Bacteria</taxon>
        <taxon>Pseudomonadati</taxon>
        <taxon>Pseudomonadota</taxon>
        <taxon>Gammaproteobacteria</taxon>
        <taxon>Oceanospirillales</taxon>
        <taxon>Oceanospirillaceae</taxon>
        <taxon>Marinobacterium</taxon>
    </lineage>
</organism>
<accession>A0A4R1GQE1</accession>
<dbReference type="InterPro" id="IPR051692">
    <property type="entry name" value="OMP-like"/>
</dbReference>
<feature type="domain" description="Outer membrane protein beta-barrel" evidence="6">
    <location>
        <begin position="655"/>
        <end position="833"/>
    </location>
</feature>
<comment type="subcellular location">
    <subcellularLocation>
        <location evidence="1">Membrane</location>
    </subcellularLocation>
</comment>
<keyword evidence="3" id="KW-0472">Membrane</keyword>
<dbReference type="Proteomes" id="UP000294546">
    <property type="component" value="Unassembled WGS sequence"/>
</dbReference>
<dbReference type="InterPro" id="IPR011250">
    <property type="entry name" value="OMP/PagP_B-barrel"/>
</dbReference>
<name>A0A4R1GQE1_9GAMM</name>
<keyword evidence="2 5" id="KW-0732">Signal</keyword>
<evidence type="ECO:0000256" key="5">
    <source>
        <dbReference type="SAM" id="SignalP"/>
    </source>
</evidence>
<feature type="region of interest" description="Disordered" evidence="4">
    <location>
        <begin position="126"/>
        <end position="152"/>
    </location>
</feature>